<dbReference type="SFLD" id="SFLDF00343">
    <property type="entry name" value="aminofutalosine_synthase_(mqnE"/>
    <property type="match status" value="1"/>
</dbReference>
<dbReference type="SFLD" id="SFLDF00293">
    <property type="entry name" value="((2_3_4_5-tetrahydroxypentyl)a"/>
    <property type="match status" value="1"/>
</dbReference>
<comment type="pathway">
    <text evidence="2">Cofactor biosynthesis; coenzyme F0 biosynthesis.</text>
</comment>
<comment type="catalytic activity">
    <reaction evidence="14">
        <text>5-amino-6-(D-ribitylamino)uracil + L-tyrosine + S-adenosyl-L-methionine = 5-amino-5-(4-hydroxybenzyl)-6-(D-ribitylimino)-5,6-dihydrouracil + 2-iminoacetate + 5'-deoxyadenosine + L-methionine + H(+)</text>
        <dbReference type="Rhea" id="RHEA:55200"/>
        <dbReference type="ChEBI" id="CHEBI:15378"/>
        <dbReference type="ChEBI" id="CHEBI:15934"/>
        <dbReference type="ChEBI" id="CHEBI:17319"/>
        <dbReference type="ChEBI" id="CHEBI:57844"/>
        <dbReference type="ChEBI" id="CHEBI:58315"/>
        <dbReference type="ChEBI" id="CHEBI:59789"/>
        <dbReference type="ChEBI" id="CHEBI:77846"/>
        <dbReference type="ChEBI" id="CHEBI:85936"/>
        <dbReference type="EC" id="2.5.1.147"/>
    </reaction>
</comment>
<dbReference type="SFLD" id="SFLDG01388">
    <property type="entry name" value="7_8-didemethyl-8-hydroxy-5-dea"/>
    <property type="match status" value="1"/>
</dbReference>
<evidence type="ECO:0000256" key="14">
    <source>
        <dbReference type="ARBA" id="ARBA00048468"/>
    </source>
</evidence>
<feature type="binding site" evidence="16">
    <location>
        <position position="93"/>
    </location>
    <ligand>
        <name>[4Fe-4S] cluster</name>
        <dbReference type="ChEBI" id="CHEBI:49883"/>
        <note>4Fe-4S-S-AdoMet</note>
    </ligand>
</feature>
<proteinExistence type="inferred from homology"/>
<evidence type="ECO:0000256" key="10">
    <source>
        <dbReference type="ARBA" id="ARBA00022691"/>
    </source>
</evidence>
<dbReference type="RefSeq" id="WP_147713822.1">
    <property type="nucleotide sequence ID" value="NZ_VKAD01000001.1"/>
</dbReference>
<dbReference type="EC" id="4.3.1.32" evidence="5"/>
<accession>A0A5C8ZAG4</accession>
<dbReference type="SFLD" id="SFLDF00342">
    <property type="entry name" value="cyclic_dehypoxanthine_futalosi"/>
    <property type="match status" value="1"/>
</dbReference>
<dbReference type="FunFam" id="3.20.20.70:FF:000134">
    <property type="entry name" value="7,8-didemethyl-8-hydroxy-5-deazariboflavin synthase"/>
    <property type="match status" value="1"/>
</dbReference>
<dbReference type="Pfam" id="PF19288">
    <property type="entry name" value="CofH_C"/>
    <property type="match status" value="1"/>
</dbReference>
<protein>
    <recommendedName>
        <fullName evidence="7">FO synthase</fullName>
        <ecNumber evidence="6">2.5.1.147</ecNumber>
        <ecNumber evidence="5">4.3.1.32</ecNumber>
    </recommendedName>
</protein>
<evidence type="ECO:0000256" key="6">
    <source>
        <dbReference type="ARBA" id="ARBA00012289"/>
    </source>
</evidence>
<dbReference type="SFLD" id="SFLDG01389">
    <property type="entry name" value="menaquinone_synthsis_involved"/>
    <property type="match status" value="1"/>
</dbReference>
<keyword evidence="20" id="KW-1185">Reference proteome</keyword>
<evidence type="ECO:0000256" key="1">
    <source>
        <dbReference type="ARBA" id="ARBA00003692"/>
    </source>
</evidence>
<evidence type="ECO:0000256" key="4">
    <source>
        <dbReference type="ARBA" id="ARBA00010826"/>
    </source>
</evidence>
<dbReference type="Gene3D" id="3.20.20.70">
    <property type="entry name" value="Aldolase class I"/>
    <property type="match status" value="1"/>
</dbReference>
<keyword evidence="8 16" id="KW-0004">4Fe-4S</keyword>
<dbReference type="CDD" id="cd01335">
    <property type="entry name" value="Radical_SAM"/>
    <property type="match status" value="1"/>
</dbReference>
<evidence type="ECO:0000313" key="19">
    <source>
        <dbReference type="EMBL" id="TXR54424.1"/>
    </source>
</evidence>
<evidence type="ECO:0000256" key="8">
    <source>
        <dbReference type="ARBA" id="ARBA00022485"/>
    </source>
</evidence>
<dbReference type="InterPro" id="IPR019940">
    <property type="entry name" value="CofH_family"/>
</dbReference>
<evidence type="ECO:0000259" key="18">
    <source>
        <dbReference type="PROSITE" id="PS51918"/>
    </source>
</evidence>
<dbReference type="PIRSF" id="PIRSF004762">
    <property type="entry name" value="CHP00423"/>
    <property type="match status" value="1"/>
</dbReference>
<name>A0A5C8ZAG4_9GAMM</name>
<dbReference type="Proteomes" id="UP000321764">
    <property type="component" value="Unassembled WGS sequence"/>
</dbReference>
<dbReference type="InterPro" id="IPR020050">
    <property type="entry name" value="FO_synthase_su2"/>
</dbReference>
<keyword evidence="12 16" id="KW-0408">Iron</keyword>
<feature type="binding site" evidence="16">
    <location>
        <position position="96"/>
    </location>
    <ligand>
        <name>[4Fe-4S] cluster</name>
        <dbReference type="ChEBI" id="CHEBI:49883"/>
        <note>4Fe-4S-S-AdoMet</note>
    </ligand>
</feature>
<evidence type="ECO:0000256" key="13">
    <source>
        <dbReference type="ARBA" id="ARBA00023014"/>
    </source>
</evidence>
<dbReference type="InterPro" id="IPR013785">
    <property type="entry name" value="Aldolase_TIM"/>
</dbReference>
<dbReference type="EMBL" id="VKAD01000001">
    <property type="protein sequence ID" value="TXR54424.1"/>
    <property type="molecule type" value="Genomic_DNA"/>
</dbReference>
<dbReference type="OrthoDB" id="9802027at2"/>
<feature type="binding site" evidence="17">
    <location>
        <position position="320"/>
    </location>
    <ligand>
        <name>(3R)-3-methyl-D-ornithine</name>
        <dbReference type="ChEBI" id="CHEBI:64642"/>
    </ligand>
</feature>
<evidence type="ECO:0000256" key="5">
    <source>
        <dbReference type="ARBA" id="ARBA00012126"/>
    </source>
</evidence>
<dbReference type="GO" id="GO:0051539">
    <property type="term" value="F:4 iron, 4 sulfur cluster binding"/>
    <property type="evidence" value="ECO:0007669"/>
    <property type="project" value="UniProtKB-KW"/>
</dbReference>
<evidence type="ECO:0000256" key="3">
    <source>
        <dbReference type="ARBA" id="ARBA00010051"/>
    </source>
</evidence>
<feature type="domain" description="Radical SAM core" evidence="18">
    <location>
        <begin position="75"/>
        <end position="313"/>
    </location>
</feature>
<dbReference type="InterPro" id="IPR034405">
    <property type="entry name" value="F420"/>
</dbReference>
<evidence type="ECO:0000256" key="12">
    <source>
        <dbReference type="ARBA" id="ARBA00023004"/>
    </source>
</evidence>
<comment type="catalytic activity">
    <reaction evidence="15">
        <text>5-amino-5-(4-hydroxybenzyl)-6-(D-ribitylimino)-5,6-dihydrouracil + S-adenosyl-L-methionine = 7,8-didemethyl-8-hydroxy-5-deazariboflavin + 5'-deoxyadenosine + L-methionine + NH4(+) + H(+)</text>
        <dbReference type="Rhea" id="RHEA:55204"/>
        <dbReference type="ChEBI" id="CHEBI:15378"/>
        <dbReference type="ChEBI" id="CHEBI:17319"/>
        <dbReference type="ChEBI" id="CHEBI:28938"/>
        <dbReference type="ChEBI" id="CHEBI:57844"/>
        <dbReference type="ChEBI" id="CHEBI:59789"/>
        <dbReference type="ChEBI" id="CHEBI:59904"/>
        <dbReference type="ChEBI" id="CHEBI:85936"/>
        <dbReference type="EC" id="4.3.1.32"/>
    </reaction>
</comment>
<dbReference type="HAMAP" id="MF_01612">
    <property type="entry name" value="FO_synth_sub2"/>
    <property type="match status" value="1"/>
</dbReference>
<dbReference type="PANTHER" id="PTHR43076:SF1">
    <property type="entry name" value="LIPOYL SYNTHASE 2"/>
    <property type="match status" value="1"/>
</dbReference>
<comment type="similarity">
    <text evidence="4">In the N-terminal section; belongs to the radical SAM superfamily. CofG family.</text>
</comment>
<dbReference type="SFLD" id="SFLDS00029">
    <property type="entry name" value="Radical_SAM"/>
    <property type="match status" value="1"/>
</dbReference>
<dbReference type="InterPro" id="IPR045567">
    <property type="entry name" value="CofH/MnqC-like_C"/>
</dbReference>
<evidence type="ECO:0000256" key="17">
    <source>
        <dbReference type="PIRSR" id="PIRSR004762-2"/>
    </source>
</evidence>
<comment type="similarity">
    <text evidence="3">In the C-terminal section; belongs to the radical SAM superfamily. CofH family.</text>
</comment>
<evidence type="ECO:0000256" key="9">
    <source>
        <dbReference type="ARBA" id="ARBA00022679"/>
    </source>
</evidence>
<dbReference type="NCBIfam" id="TIGR03551">
    <property type="entry name" value="F420_cofH"/>
    <property type="match status" value="1"/>
</dbReference>
<dbReference type="NCBIfam" id="TIGR00423">
    <property type="entry name" value="CofH family radical SAM protein"/>
    <property type="match status" value="1"/>
</dbReference>
<keyword evidence="9" id="KW-0808">Transferase</keyword>
<dbReference type="SUPFAM" id="SSF102114">
    <property type="entry name" value="Radical SAM enzymes"/>
    <property type="match status" value="1"/>
</dbReference>
<comment type="cofactor">
    <cofactor evidence="16">
        <name>[4Fe-4S] cluster</name>
        <dbReference type="ChEBI" id="CHEBI:49883"/>
    </cofactor>
    <text evidence="16">Binds 1 [4Fe-4S] cluster. The cluster is coordinated with 3 cysteines and an exchangeable S-adenosyl-L-methionine.</text>
</comment>
<evidence type="ECO:0000256" key="7">
    <source>
        <dbReference type="ARBA" id="ARBA00022220"/>
    </source>
</evidence>
<keyword evidence="10 16" id="KW-0949">S-adenosyl-L-methionine</keyword>
<evidence type="ECO:0000256" key="11">
    <source>
        <dbReference type="ARBA" id="ARBA00022723"/>
    </source>
</evidence>
<dbReference type="EC" id="2.5.1.147" evidence="6"/>
<dbReference type="GO" id="GO:0046872">
    <property type="term" value="F:metal ion binding"/>
    <property type="evidence" value="ECO:0007669"/>
    <property type="project" value="UniProtKB-KW"/>
</dbReference>
<comment type="function">
    <text evidence="1">Catalyzes the radical-mediated synthesis of 7,8-didemethyl-8-hydroxy-5-deazariboflavin (FO) from 5-amino-6-(D-ribitylamino)uracil and L-tyrosine.</text>
</comment>
<dbReference type="AlphaFoldDB" id="A0A5C8ZAG4"/>
<dbReference type="UniPathway" id="UPA00072"/>
<evidence type="ECO:0000256" key="16">
    <source>
        <dbReference type="PIRSR" id="PIRSR004762-1"/>
    </source>
</evidence>
<feature type="binding site" evidence="17">
    <location>
        <position position="201"/>
    </location>
    <ligand>
        <name>S-adenosyl-L-methionine</name>
        <dbReference type="ChEBI" id="CHEBI:59789"/>
    </ligand>
</feature>
<evidence type="ECO:0000256" key="15">
    <source>
        <dbReference type="ARBA" id="ARBA00048974"/>
    </source>
</evidence>
<dbReference type="NCBIfam" id="NF005609">
    <property type="entry name" value="PRK07360.1"/>
    <property type="match status" value="1"/>
</dbReference>
<sequence>MSLHQLALDTESSTASTIQLDQIAADIRDILSQALNGEEISTEQAIKLFATEGAEYRALMQVADRVRQQRCGDVGSFVITRNINFTNVCYQGCKFCNFAKRKDDDDAEFLSLEEIANRAQEAWDRGATEVCIQGGLHPKMSIDFYRDILLTIKARLPSMHIHAFSPFEIWFGARRAKMSYRDFLTDLKQCGLDSMPGTAAEILDTEIRQQLTRNKLSTEDWVEIVKTAHQVGIRTTSTIMYGHIDQPKHWAEHLALLRDIQKQTGGFTEFVPLGFIHYETTLYNDNPDTVRPGPTRSEHFKMHAIARLMLQGQIDNIQASWVKMGPEVASQMLRCGANDLGGTLMNESISRAAGGDHGQEVQPEDMVANIHRAGLEAYQRSTFYKEVKAYPLAESMNQASVMLPEQQINCVSQSL</sequence>
<evidence type="ECO:0000256" key="2">
    <source>
        <dbReference type="ARBA" id="ARBA00004712"/>
    </source>
</evidence>
<dbReference type="Pfam" id="PF04055">
    <property type="entry name" value="Radical_SAM"/>
    <property type="match status" value="1"/>
</dbReference>
<evidence type="ECO:0000313" key="20">
    <source>
        <dbReference type="Proteomes" id="UP000321764"/>
    </source>
</evidence>
<organism evidence="19 20">
    <name type="scientific">Reinekea thalattae</name>
    <dbReference type="NCBI Taxonomy" id="2593301"/>
    <lineage>
        <taxon>Bacteria</taxon>
        <taxon>Pseudomonadati</taxon>
        <taxon>Pseudomonadota</taxon>
        <taxon>Gammaproteobacteria</taxon>
        <taxon>Oceanospirillales</taxon>
        <taxon>Saccharospirillaceae</taxon>
        <taxon>Reinekea</taxon>
    </lineage>
</organism>
<feature type="binding site" evidence="17">
    <location>
        <position position="95"/>
    </location>
    <ligand>
        <name>S-adenosyl-L-methionine</name>
        <dbReference type="ChEBI" id="CHEBI:59789"/>
    </ligand>
</feature>
<dbReference type="InterPro" id="IPR058240">
    <property type="entry name" value="rSAM_sf"/>
</dbReference>
<gene>
    <name evidence="19" type="primary">cofH</name>
    <name evidence="19" type="ORF">FME95_07780</name>
</gene>
<keyword evidence="11" id="KW-0479">Metal-binding</keyword>
<dbReference type="PROSITE" id="PS51918">
    <property type="entry name" value="RADICAL_SAM"/>
    <property type="match status" value="1"/>
</dbReference>
<dbReference type="GO" id="GO:0044689">
    <property type="term" value="F:7,8-didemethyl-8-hydroxy-5-deazariboflavin synthase activity"/>
    <property type="evidence" value="ECO:0007669"/>
    <property type="project" value="UniProtKB-EC"/>
</dbReference>
<dbReference type="InterPro" id="IPR007197">
    <property type="entry name" value="rSAM"/>
</dbReference>
<reference evidence="19 20" key="1">
    <citation type="submission" date="2019-07" db="EMBL/GenBank/DDBJ databases">
        <title>Reinekea sp. strain SSH23 genome sequencing and assembly.</title>
        <authorList>
            <person name="Kim I."/>
        </authorList>
    </citation>
    <scope>NUCLEOTIDE SEQUENCE [LARGE SCALE GENOMIC DNA]</scope>
    <source>
        <strain evidence="19 20">SSH23</strain>
    </source>
</reference>
<dbReference type="InterPro" id="IPR006638">
    <property type="entry name" value="Elp3/MiaA/NifB-like_rSAM"/>
</dbReference>
<comment type="caution">
    <text evidence="19">The sequence shown here is derived from an EMBL/GenBank/DDBJ whole genome shotgun (WGS) entry which is preliminary data.</text>
</comment>
<dbReference type="PANTHER" id="PTHR43076">
    <property type="entry name" value="FO SYNTHASE (COFH)"/>
    <property type="match status" value="1"/>
</dbReference>
<dbReference type="SMART" id="SM00729">
    <property type="entry name" value="Elp3"/>
    <property type="match status" value="1"/>
</dbReference>
<keyword evidence="13 16" id="KW-0411">Iron-sulfur</keyword>
<dbReference type="SFLD" id="SFLDG01064">
    <property type="entry name" value="F420__menaquinone_cofactor_bio"/>
    <property type="match status" value="1"/>
</dbReference>
<dbReference type="GO" id="GO:0141093">
    <property type="term" value="F:5-amino-6-(D-ribitylamino)uracil--L-tyrosine 4-hydroxyphenyl transferase activity"/>
    <property type="evidence" value="ECO:0007669"/>
    <property type="project" value="UniProtKB-EC"/>
</dbReference>
<feature type="binding site" evidence="17">
    <location>
        <position position="165"/>
    </location>
    <ligand>
        <name>(3R)-3-methyl-D-ornithine</name>
        <dbReference type="ChEBI" id="CHEBI:64642"/>
    </ligand>
</feature>
<feature type="binding site" evidence="16">
    <location>
        <position position="89"/>
    </location>
    <ligand>
        <name>[4Fe-4S] cluster</name>
        <dbReference type="ChEBI" id="CHEBI:49883"/>
        <note>4Fe-4S-S-AdoMet</note>
    </ligand>
</feature>